<accession>A0A1X1HGW7</accession>
<evidence type="ECO:0000256" key="3">
    <source>
        <dbReference type="ARBA" id="ARBA00023125"/>
    </source>
</evidence>
<evidence type="ECO:0000313" key="6">
    <source>
        <dbReference type="EMBL" id="ORO60180.1"/>
    </source>
</evidence>
<organism evidence="6 7">
    <name type="scientific">Streptococcus oralis subsp. oralis</name>
    <dbReference type="NCBI Taxonomy" id="1891914"/>
    <lineage>
        <taxon>Bacteria</taxon>
        <taxon>Bacillati</taxon>
        <taxon>Bacillota</taxon>
        <taxon>Bacilli</taxon>
        <taxon>Lactobacillales</taxon>
        <taxon>Streptococcaceae</taxon>
        <taxon>Streptococcus</taxon>
    </lineage>
</organism>
<dbReference type="AlphaFoldDB" id="A0A1X1HGW7"/>
<keyword evidence="6" id="KW-0540">Nuclease</keyword>
<keyword evidence="6" id="KW-0378">Hydrolase</keyword>
<dbReference type="Gene3D" id="3.90.220.20">
    <property type="entry name" value="DNA methylase specificity domains"/>
    <property type="match status" value="3"/>
</dbReference>
<dbReference type="CDD" id="cd17268">
    <property type="entry name" value="RMtype1_S_Ara36733I_TRD1-CR1_like"/>
    <property type="match status" value="2"/>
</dbReference>
<dbReference type="PANTHER" id="PTHR43140:SF1">
    <property type="entry name" value="TYPE I RESTRICTION ENZYME ECOKI SPECIFICITY SUBUNIT"/>
    <property type="match status" value="1"/>
</dbReference>
<keyword evidence="3" id="KW-0238">DNA-binding</keyword>
<feature type="domain" description="Type I restriction modification DNA specificity" evidence="5">
    <location>
        <begin position="254"/>
        <end position="384"/>
    </location>
</feature>
<dbReference type="RefSeq" id="WP_084880493.1">
    <property type="nucleotide sequence ID" value="NZ_NCUN01000011.1"/>
</dbReference>
<protein>
    <submittedName>
        <fullName evidence="6">Type I restriction endonuclease subunit S</fullName>
    </submittedName>
</protein>
<keyword evidence="6" id="KW-0255">Endonuclease</keyword>
<dbReference type="GO" id="GO:0003677">
    <property type="term" value="F:DNA binding"/>
    <property type="evidence" value="ECO:0007669"/>
    <property type="project" value="UniProtKB-KW"/>
</dbReference>
<dbReference type="InterPro" id="IPR051212">
    <property type="entry name" value="Type-I_RE_S_subunit"/>
</dbReference>
<feature type="domain" description="Type I restriction modification DNA specificity" evidence="5">
    <location>
        <begin position="432"/>
        <end position="606"/>
    </location>
</feature>
<dbReference type="Proteomes" id="UP000193350">
    <property type="component" value="Unassembled WGS sequence"/>
</dbReference>
<evidence type="ECO:0000256" key="2">
    <source>
        <dbReference type="ARBA" id="ARBA00022747"/>
    </source>
</evidence>
<dbReference type="Pfam" id="PF01420">
    <property type="entry name" value="Methylase_S"/>
    <property type="match status" value="3"/>
</dbReference>
<comment type="similarity">
    <text evidence="1">Belongs to the type-I restriction system S methylase family.</text>
</comment>
<dbReference type="GO" id="GO:0004519">
    <property type="term" value="F:endonuclease activity"/>
    <property type="evidence" value="ECO:0007669"/>
    <property type="project" value="UniProtKB-KW"/>
</dbReference>
<evidence type="ECO:0000259" key="5">
    <source>
        <dbReference type="Pfam" id="PF01420"/>
    </source>
</evidence>
<dbReference type="InterPro" id="IPR044946">
    <property type="entry name" value="Restrct_endonuc_typeI_TRD_sf"/>
</dbReference>
<evidence type="ECO:0000256" key="1">
    <source>
        <dbReference type="ARBA" id="ARBA00010923"/>
    </source>
</evidence>
<dbReference type="EMBL" id="NCUN01000011">
    <property type="protein sequence ID" value="ORO60180.1"/>
    <property type="molecule type" value="Genomic_DNA"/>
</dbReference>
<name>A0A1X1HGW7_STROR</name>
<keyword evidence="2" id="KW-0680">Restriction system</keyword>
<evidence type="ECO:0000313" key="7">
    <source>
        <dbReference type="Proteomes" id="UP000193350"/>
    </source>
</evidence>
<reference evidence="6 7" key="1">
    <citation type="journal article" date="2016" name="Eur. J. Clin. Microbiol. Infect. Dis.">
        <title>Whole genome sequencing as a tool for phylogenetic analysis of clinical strains of Mitis group streptococci.</title>
        <authorList>
            <person name="Rasmussen L.H."/>
            <person name="Dargis R."/>
            <person name="Hojholt K."/>
            <person name="Christensen J.J."/>
            <person name="Skovgaard O."/>
            <person name="Justesen U.S."/>
            <person name="Rosenvinge F.S."/>
            <person name="Moser C."/>
            <person name="Lukjancenko O."/>
            <person name="Rasmussen S."/>
            <person name="Nielsen X.C."/>
        </authorList>
    </citation>
    <scope>NUCLEOTIDE SEQUENCE [LARGE SCALE GENOMIC DNA]</scope>
    <source>
        <strain evidence="6 7">RH_1735_08</strain>
    </source>
</reference>
<dbReference type="SUPFAM" id="SSF116734">
    <property type="entry name" value="DNA methylase specificity domain"/>
    <property type="match status" value="3"/>
</dbReference>
<sequence>MNILEEIQNCSVEWKELGEVCEIVRGNGLQKKDFLDEGIPCIHYGQIYTYYSSYVYKTKSFISFSLSEKLKKAQTGDIIVATTSENIEDVGKSIVWLGDGDVCIGGHSCILKTRENSKYINYYMQSIFFQKQKEKQVIGTKVIELYPKNLSKIKIPIPPLEIQEKIVQILDKFTDYVTELTSELTSRKKQYSYYRDKLLSFEDEVYQVEWKTLDTVSEQTNNIFWNKIGDDELFKYIDLSSVDRVTNKIIETTAITKSTAPSRAQRIVKSDDIILGTTRPTLKRFTKITDDYNNQICSTGFYIFRTNGEVLPNYVYHIFSSSDFYKYLEENQSGVSYPAISDTLVKKYKIPVPSLEIQSRIVQVLDNFDTVCNDLNIGLPKEIELRQKQYEYFREKLLTFIAEGEYTESRVEEWDNSALIKLLQWVFGSIRVELGSICEFVRGNGLQKKDFTEIGKSVIHYGQIYTKYDFTVTETLSKTSEIVFEKLKKAYPNDLVMAITSENVEDVGKAIVWEGKEEIGISGDSYIIRTNQNSRYLNYWFRSISFQSQKERKVTGTKVIRINSKDMEQFKIVLPPLTEQKRIVSILDNFNTLTNSLSEGLPKEIELRQKQYEYWRNRLLNFNE</sequence>
<comment type="caution">
    <text evidence="6">The sequence shown here is derived from an EMBL/GenBank/DDBJ whole genome shotgun (WGS) entry which is preliminary data.</text>
</comment>
<comment type="subunit">
    <text evidence="4">The methyltransferase is composed of M and S polypeptides.</text>
</comment>
<dbReference type="InterPro" id="IPR000055">
    <property type="entry name" value="Restrct_endonuc_typeI_TRD"/>
</dbReference>
<dbReference type="GO" id="GO:0009307">
    <property type="term" value="P:DNA restriction-modification system"/>
    <property type="evidence" value="ECO:0007669"/>
    <property type="project" value="UniProtKB-KW"/>
</dbReference>
<evidence type="ECO:0000256" key="4">
    <source>
        <dbReference type="ARBA" id="ARBA00038652"/>
    </source>
</evidence>
<gene>
    <name evidence="6" type="ORF">B7718_05820</name>
</gene>
<proteinExistence type="inferred from homology"/>
<dbReference type="PANTHER" id="PTHR43140">
    <property type="entry name" value="TYPE-1 RESTRICTION ENZYME ECOKI SPECIFICITY PROTEIN"/>
    <property type="match status" value="1"/>
</dbReference>
<feature type="domain" description="Type I restriction modification DNA specificity" evidence="5">
    <location>
        <begin position="13"/>
        <end position="184"/>
    </location>
</feature>